<accession>A0A918JDV8</accession>
<dbReference type="Gene3D" id="3.40.50.720">
    <property type="entry name" value="NAD(P)-binding Rossmann-like Domain"/>
    <property type="match status" value="1"/>
</dbReference>
<evidence type="ECO:0000256" key="2">
    <source>
        <dbReference type="SAM" id="Phobius"/>
    </source>
</evidence>
<keyword evidence="1" id="KW-0560">Oxidoreductase</keyword>
<dbReference type="SUPFAM" id="SSF48179">
    <property type="entry name" value="6-phosphogluconate dehydrogenase C-terminal domain-like"/>
    <property type="match status" value="1"/>
</dbReference>
<dbReference type="Proteomes" id="UP000608345">
    <property type="component" value="Unassembled WGS sequence"/>
</dbReference>
<dbReference type="RefSeq" id="WP_189383581.1">
    <property type="nucleotide sequence ID" value="NZ_BAABFY010000002.1"/>
</dbReference>
<evidence type="ECO:0000313" key="4">
    <source>
        <dbReference type="EMBL" id="GGW76115.1"/>
    </source>
</evidence>
<dbReference type="InterPro" id="IPR046826">
    <property type="entry name" value="PDH_N"/>
</dbReference>
<reference evidence="4" key="1">
    <citation type="journal article" date="2014" name="Int. J. Syst. Evol. Microbiol.">
        <title>Complete genome sequence of Corynebacterium casei LMG S-19264T (=DSM 44701T), isolated from a smear-ripened cheese.</title>
        <authorList>
            <consortium name="US DOE Joint Genome Institute (JGI-PGF)"/>
            <person name="Walter F."/>
            <person name="Albersmeier A."/>
            <person name="Kalinowski J."/>
            <person name="Ruckert C."/>
        </authorList>
    </citation>
    <scope>NUCLEOTIDE SEQUENCE</scope>
    <source>
        <strain evidence="4">KCTC 23732</strain>
    </source>
</reference>
<comment type="caution">
    <text evidence="4">The sequence shown here is derived from an EMBL/GenBank/DDBJ whole genome shotgun (WGS) entry which is preliminary data.</text>
</comment>
<dbReference type="Pfam" id="PF02153">
    <property type="entry name" value="PDH_N"/>
    <property type="match status" value="1"/>
</dbReference>
<dbReference type="AlphaFoldDB" id="A0A918JDV8"/>
<dbReference type="SUPFAM" id="SSF51735">
    <property type="entry name" value="NAD(P)-binding Rossmann-fold domains"/>
    <property type="match status" value="1"/>
</dbReference>
<dbReference type="PROSITE" id="PS51176">
    <property type="entry name" value="PDH_ADH"/>
    <property type="match status" value="1"/>
</dbReference>
<name>A0A918JDV8_9BURK</name>
<keyword evidence="2" id="KW-0812">Transmembrane</keyword>
<keyword evidence="2" id="KW-1133">Transmembrane helix</keyword>
<reference evidence="4" key="2">
    <citation type="submission" date="2020-09" db="EMBL/GenBank/DDBJ databases">
        <authorList>
            <person name="Sun Q."/>
            <person name="Kim S."/>
        </authorList>
    </citation>
    <scope>NUCLEOTIDE SEQUENCE</scope>
    <source>
        <strain evidence="4">KCTC 23732</strain>
    </source>
</reference>
<dbReference type="EMBL" id="BMYS01000001">
    <property type="protein sequence ID" value="GGW76115.1"/>
    <property type="molecule type" value="Genomic_DNA"/>
</dbReference>
<feature type="domain" description="Prephenate/arogenate dehydrogenase" evidence="3">
    <location>
        <begin position="17"/>
        <end position="300"/>
    </location>
</feature>
<gene>
    <name evidence="4" type="primary">tyrA</name>
    <name evidence="4" type="ORF">GCM10011450_02090</name>
</gene>
<dbReference type="GO" id="GO:0008977">
    <property type="term" value="F:prephenate dehydrogenase (NAD+) activity"/>
    <property type="evidence" value="ECO:0007669"/>
    <property type="project" value="InterPro"/>
</dbReference>
<dbReference type="InterPro" id="IPR036291">
    <property type="entry name" value="NAD(P)-bd_dom_sf"/>
</dbReference>
<dbReference type="FunFam" id="3.40.50.720:FF:000208">
    <property type="entry name" value="Prephenate dehydrogenase"/>
    <property type="match status" value="1"/>
</dbReference>
<dbReference type="GO" id="GO:0004665">
    <property type="term" value="F:prephenate dehydrogenase (NADP+) activity"/>
    <property type="evidence" value="ECO:0007669"/>
    <property type="project" value="InterPro"/>
</dbReference>
<dbReference type="Pfam" id="PF20463">
    <property type="entry name" value="PDH_C"/>
    <property type="match status" value="1"/>
</dbReference>
<evidence type="ECO:0000313" key="5">
    <source>
        <dbReference type="Proteomes" id="UP000608345"/>
    </source>
</evidence>
<protein>
    <submittedName>
        <fullName evidence="4">Prephenate dehydrogenase</fullName>
    </submittedName>
</protein>
<feature type="transmembrane region" description="Helical" evidence="2">
    <location>
        <begin position="6"/>
        <end position="27"/>
    </location>
</feature>
<dbReference type="InterPro" id="IPR046825">
    <property type="entry name" value="PDH_C"/>
</dbReference>
<dbReference type="PANTHER" id="PTHR21363:SF0">
    <property type="entry name" value="PREPHENATE DEHYDROGENASE [NADP(+)]"/>
    <property type="match status" value="1"/>
</dbReference>
<dbReference type="InterPro" id="IPR008927">
    <property type="entry name" value="6-PGluconate_DH-like_C_sf"/>
</dbReference>
<keyword evidence="5" id="KW-1185">Reference proteome</keyword>
<evidence type="ECO:0000256" key="1">
    <source>
        <dbReference type="ARBA" id="ARBA00023002"/>
    </source>
</evidence>
<organism evidence="4 5">
    <name type="scientific">Advenella faeciporci</name>
    <dbReference type="NCBI Taxonomy" id="797535"/>
    <lineage>
        <taxon>Bacteria</taxon>
        <taxon>Pseudomonadati</taxon>
        <taxon>Pseudomonadota</taxon>
        <taxon>Betaproteobacteria</taxon>
        <taxon>Burkholderiales</taxon>
        <taxon>Alcaligenaceae</taxon>
    </lineage>
</organism>
<proteinExistence type="predicted"/>
<dbReference type="GO" id="GO:0070403">
    <property type="term" value="F:NAD+ binding"/>
    <property type="evidence" value="ECO:0007669"/>
    <property type="project" value="InterPro"/>
</dbReference>
<keyword evidence="2" id="KW-0472">Membrane</keyword>
<dbReference type="PANTHER" id="PTHR21363">
    <property type="entry name" value="PREPHENATE DEHYDROGENASE"/>
    <property type="match status" value="1"/>
</dbReference>
<dbReference type="Gene3D" id="1.10.3660.10">
    <property type="entry name" value="6-phosphogluconate dehydrogenase C-terminal like domain"/>
    <property type="match status" value="1"/>
</dbReference>
<dbReference type="GO" id="GO:0006571">
    <property type="term" value="P:tyrosine biosynthetic process"/>
    <property type="evidence" value="ECO:0007669"/>
    <property type="project" value="InterPro"/>
</dbReference>
<dbReference type="InterPro" id="IPR003099">
    <property type="entry name" value="Prephen_DH"/>
</dbReference>
<sequence>MSVNDTLAVSANSFFIPVVSVVGVGLIGGSFAKALKNGGHVGCVLGVGRDQASLERALQLGLIDRIATLEEAGRESDFILISTPASVLGRVCETLGPLLKSTAIMTDACSTKVQVIQDARQSLGVRVNQFIPGHPIAGSDESGPAAADPLLYWNRNVILTPLPENSTNDLKQVRQCWQACGALVREISAIEHDRIFATVSHFPHYLSALYMYMVSRSDSSGMALALAGTGFRDFTRIAGGSPEMWRDIFISNRQAMLKEIDAFMPALEETRQMIENSDAQGLHAWLEQASVARKKWGENK</sequence>
<evidence type="ECO:0000259" key="3">
    <source>
        <dbReference type="PROSITE" id="PS51176"/>
    </source>
</evidence>
<dbReference type="InterPro" id="IPR050812">
    <property type="entry name" value="Preph/Arog_dehydrog"/>
</dbReference>